<keyword evidence="1" id="KW-0677">Repeat</keyword>
<feature type="repeat" description="ANK" evidence="3">
    <location>
        <begin position="83"/>
        <end position="115"/>
    </location>
</feature>
<organism evidence="4 5">
    <name type="scientific">Zopfia rhizophila CBS 207.26</name>
    <dbReference type="NCBI Taxonomy" id="1314779"/>
    <lineage>
        <taxon>Eukaryota</taxon>
        <taxon>Fungi</taxon>
        <taxon>Dikarya</taxon>
        <taxon>Ascomycota</taxon>
        <taxon>Pezizomycotina</taxon>
        <taxon>Dothideomycetes</taxon>
        <taxon>Dothideomycetes incertae sedis</taxon>
        <taxon>Zopfiaceae</taxon>
        <taxon>Zopfia</taxon>
    </lineage>
</organism>
<dbReference type="AlphaFoldDB" id="A0A6A6E151"/>
<protein>
    <submittedName>
        <fullName evidence="4">Ankyrin</fullName>
    </submittedName>
</protein>
<name>A0A6A6E151_9PEZI</name>
<dbReference type="Gene3D" id="1.25.40.20">
    <property type="entry name" value="Ankyrin repeat-containing domain"/>
    <property type="match status" value="1"/>
</dbReference>
<dbReference type="PANTHER" id="PTHR24171">
    <property type="entry name" value="ANKYRIN REPEAT DOMAIN-CONTAINING PROTEIN 39-RELATED"/>
    <property type="match status" value="1"/>
</dbReference>
<dbReference type="PROSITE" id="PS50088">
    <property type="entry name" value="ANK_REPEAT"/>
    <property type="match status" value="3"/>
</dbReference>
<sequence>MPLLNLANELLYCISENLKSERDINAFAQANRHLYRLLNTYIYRYNIQQSGSSALLWAAQHGQKGTAQKLLEERANVQATSNANRTPLLLAAEKGHEGVVKLLLEKGADVNAQGGYYGNALQVASYGGHEQIVQLLLDNGADVNA</sequence>
<dbReference type="PANTHER" id="PTHR24171:SF10">
    <property type="entry name" value="ANKYRIN REPEAT DOMAIN-CONTAINING PROTEIN 29-LIKE"/>
    <property type="match status" value="1"/>
</dbReference>
<dbReference type="Pfam" id="PF00023">
    <property type="entry name" value="Ank"/>
    <property type="match status" value="1"/>
</dbReference>
<evidence type="ECO:0000256" key="1">
    <source>
        <dbReference type="ARBA" id="ARBA00022737"/>
    </source>
</evidence>
<dbReference type="Proteomes" id="UP000800200">
    <property type="component" value="Unassembled WGS sequence"/>
</dbReference>
<dbReference type="InterPro" id="IPR002110">
    <property type="entry name" value="Ankyrin_rpt"/>
</dbReference>
<feature type="repeat" description="ANK" evidence="3">
    <location>
        <begin position="116"/>
        <end position="145"/>
    </location>
</feature>
<dbReference type="Pfam" id="PF12796">
    <property type="entry name" value="Ank_2"/>
    <property type="match status" value="1"/>
</dbReference>
<gene>
    <name evidence="4" type="ORF">K469DRAFT_526984</name>
</gene>
<evidence type="ECO:0000313" key="5">
    <source>
        <dbReference type="Proteomes" id="UP000800200"/>
    </source>
</evidence>
<feature type="repeat" description="ANK" evidence="3">
    <location>
        <begin position="50"/>
        <end position="82"/>
    </location>
</feature>
<dbReference type="EMBL" id="ML994637">
    <property type="protein sequence ID" value="KAF2184735.1"/>
    <property type="molecule type" value="Genomic_DNA"/>
</dbReference>
<keyword evidence="2 3" id="KW-0040">ANK repeat</keyword>
<evidence type="ECO:0000256" key="3">
    <source>
        <dbReference type="PROSITE-ProRule" id="PRU00023"/>
    </source>
</evidence>
<dbReference type="OrthoDB" id="4772757at2759"/>
<dbReference type="SMART" id="SM00248">
    <property type="entry name" value="ANK"/>
    <property type="match status" value="3"/>
</dbReference>
<dbReference type="PRINTS" id="PR01415">
    <property type="entry name" value="ANKYRIN"/>
</dbReference>
<evidence type="ECO:0000313" key="4">
    <source>
        <dbReference type="EMBL" id="KAF2184735.1"/>
    </source>
</evidence>
<dbReference type="InterPro" id="IPR036770">
    <property type="entry name" value="Ankyrin_rpt-contain_sf"/>
</dbReference>
<dbReference type="SUPFAM" id="SSF48403">
    <property type="entry name" value="Ankyrin repeat"/>
    <property type="match status" value="1"/>
</dbReference>
<reference evidence="4" key="1">
    <citation type="journal article" date="2020" name="Stud. Mycol.">
        <title>101 Dothideomycetes genomes: a test case for predicting lifestyles and emergence of pathogens.</title>
        <authorList>
            <person name="Haridas S."/>
            <person name="Albert R."/>
            <person name="Binder M."/>
            <person name="Bloem J."/>
            <person name="Labutti K."/>
            <person name="Salamov A."/>
            <person name="Andreopoulos B."/>
            <person name="Baker S."/>
            <person name="Barry K."/>
            <person name="Bills G."/>
            <person name="Bluhm B."/>
            <person name="Cannon C."/>
            <person name="Castanera R."/>
            <person name="Culley D."/>
            <person name="Daum C."/>
            <person name="Ezra D."/>
            <person name="Gonzalez J."/>
            <person name="Henrissat B."/>
            <person name="Kuo A."/>
            <person name="Liang C."/>
            <person name="Lipzen A."/>
            <person name="Lutzoni F."/>
            <person name="Magnuson J."/>
            <person name="Mondo S."/>
            <person name="Nolan M."/>
            <person name="Ohm R."/>
            <person name="Pangilinan J."/>
            <person name="Park H.-J."/>
            <person name="Ramirez L."/>
            <person name="Alfaro M."/>
            <person name="Sun H."/>
            <person name="Tritt A."/>
            <person name="Yoshinaga Y."/>
            <person name="Zwiers L.-H."/>
            <person name="Turgeon B."/>
            <person name="Goodwin S."/>
            <person name="Spatafora J."/>
            <person name="Crous P."/>
            <person name="Grigoriev I."/>
        </authorList>
    </citation>
    <scope>NUCLEOTIDE SEQUENCE</scope>
    <source>
        <strain evidence="4">CBS 207.26</strain>
    </source>
</reference>
<feature type="non-terminal residue" evidence="4">
    <location>
        <position position="145"/>
    </location>
</feature>
<keyword evidence="5" id="KW-1185">Reference proteome</keyword>
<proteinExistence type="predicted"/>
<evidence type="ECO:0000256" key="2">
    <source>
        <dbReference type="ARBA" id="ARBA00023043"/>
    </source>
</evidence>
<dbReference type="PROSITE" id="PS50297">
    <property type="entry name" value="ANK_REP_REGION"/>
    <property type="match status" value="2"/>
</dbReference>
<accession>A0A6A6E151</accession>